<dbReference type="Proteomes" id="UP001642409">
    <property type="component" value="Unassembled WGS sequence"/>
</dbReference>
<dbReference type="AlphaFoldDB" id="A0AA86Q7Z5"/>
<dbReference type="SUPFAM" id="SSF52540">
    <property type="entry name" value="P-loop containing nucleoside triphosphate hydrolases"/>
    <property type="match status" value="1"/>
</dbReference>
<evidence type="ECO:0000313" key="1">
    <source>
        <dbReference type="EMBL" id="CAI9954015.1"/>
    </source>
</evidence>
<gene>
    <name evidence="1" type="ORF">HINF_LOCUS41660</name>
    <name evidence="2" type="ORF">HINF_LOCUS48402</name>
</gene>
<accession>A0AA86Q7Z5</accession>
<dbReference type="EMBL" id="CAXDID020000222">
    <property type="protein sequence ID" value="CAL6058712.1"/>
    <property type="molecule type" value="Genomic_DNA"/>
</dbReference>
<evidence type="ECO:0000313" key="2">
    <source>
        <dbReference type="EMBL" id="CAL6058712.1"/>
    </source>
</evidence>
<dbReference type="InterPro" id="IPR027417">
    <property type="entry name" value="P-loop_NTPase"/>
</dbReference>
<name>A0AA86Q7Z5_9EUKA</name>
<protein>
    <submittedName>
        <fullName evidence="1">Uncharacterized protein</fullName>
    </submittedName>
</protein>
<comment type="caution">
    <text evidence="1">The sequence shown here is derived from an EMBL/GenBank/DDBJ whole genome shotgun (WGS) entry which is preliminary data.</text>
</comment>
<keyword evidence="3" id="KW-1185">Reference proteome</keyword>
<reference evidence="1" key="1">
    <citation type="submission" date="2023-06" db="EMBL/GenBank/DDBJ databases">
        <authorList>
            <person name="Kurt Z."/>
        </authorList>
    </citation>
    <scope>NUCLEOTIDE SEQUENCE</scope>
</reference>
<sequence length="349" mass="40417">MNNLTSDGIETLKGCRLPLSSFSFIGLYGSPGCGKTTQLQNIADAVIQWSKQTIYDLDKPKICNGVVTHYIYISPSTQTDHTLNSKDNKILIQGTDQNILDLTDSIKVMNDAFESALISQDFIRDITKDIYKELYEDNKINQLTRKQLIQRHPQYNLLIRSLQSLEQFKENYPELRFKETNKQILQVLSDITSKTNMLSRNSIQAFDGFMVRRPKIILIADDQAGTKLFTSITSNEFYNLLCVRRHQSLFFIGISLHSPGNMQYSYKMQMNSMLLFRGIPQEKLKLLYDNISALDSIDFNINDFVKIYQNATGYNETNMSKKEDYRFNFVYVQSQPIQAIYLNFDKRLK</sequence>
<reference evidence="2 3" key="2">
    <citation type="submission" date="2024-07" db="EMBL/GenBank/DDBJ databases">
        <authorList>
            <person name="Akdeniz Z."/>
        </authorList>
    </citation>
    <scope>NUCLEOTIDE SEQUENCE [LARGE SCALE GENOMIC DNA]</scope>
</reference>
<organism evidence="1">
    <name type="scientific">Hexamita inflata</name>
    <dbReference type="NCBI Taxonomy" id="28002"/>
    <lineage>
        <taxon>Eukaryota</taxon>
        <taxon>Metamonada</taxon>
        <taxon>Diplomonadida</taxon>
        <taxon>Hexamitidae</taxon>
        <taxon>Hexamitinae</taxon>
        <taxon>Hexamita</taxon>
    </lineage>
</organism>
<evidence type="ECO:0000313" key="3">
    <source>
        <dbReference type="Proteomes" id="UP001642409"/>
    </source>
</evidence>
<dbReference type="EMBL" id="CATOUU010000843">
    <property type="protein sequence ID" value="CAI9954015.1"/>
    <property type="molecule type" value="Genomic_DNA"/>
</dbReference>
<proteinExistence type="predicted"/>